<comment type="caution">
    <text evidence="1">The sequence shown here is derived from an EMBL/GenBank/DDBJ whole genome shotgun (WGS) entry which is preliminary data.</text>
</comment>
<organism evidence="1 2">
    <name type="scientific">Dipteronia dyeriana</name>
    <dbReference type="NCBI Taxonomy" id="168575"/>
    <lineage>
        <taxon>Eukaryota</taxon>
        <taxon>Viridiplantae</taxon>
        <taxon>Streptophyta</taxon>
        <taxon>Embryophyta</taxon>
        <taxon>Tracheophyta</taxon>
        <taxon>Spermatophyta</taxon>
        <taxon>Magnoliopsida</taxon>
        <taxon>eudicotyledons</taxon>
        <taxon>Gunneridae</taxon>
        <taxon>Pentapetalae</taxon>
        <taxon>rosids</taxon>
        <taxon>malvids</taxon>
        <taxon>Sapindales</taxon>
        <taxon>Sapindaceae</taxon>
        <taxon>Hippocastanoideae</taxon>
        <taxon>Acereae</taxon>
        <taxon>Dipteronia</taxon>
    </lineage>
</organism>
<accession>A0AAD9XP11</accession>
<protein>
    <recommendedName>
        <fullName evidence="3">MULE transposase domain-containing protein</fullName>
    </recommendedName>
</protein>
<dbReference type="PANTHER" id="PTHR31973">
    <property type="entry name" value="POLYPROTEIN, PUTATIVE-RELATED"/>
    <property type="match status" value="1"/>
</dbReference>
<evidence type="ECO:0000313" key="2">
    <source>
        <dbReference type="Proteomes" id="UP001280121"/>
    </source>
</evidence>
<dbReference type="Proteomes" id="UP001280121">
    <property type="component" value="Unassembled WGS sequence"/>
</dbReference>
<dbReference type="EMBL" id="JANJYI010000001">
    <property type="protein sequence ID" value="KAK2662393.1"/>
    <property type="molecule type" value="Genomic_DNA"/>
</dbReference>
<reference evidence="1" key="1">
    <citation type="journal article" date="2023" name="Plant J.">
        <title>Genome sequences and population genomics provide insights into the demographic history, inbreeding, and mutation load of two 'living fossil' tree species of Dipteronia.</title>
        <authorList>
            <person name="Feng Y."/>
            <person name="Comes H.P."/>
            <person name="Chen J."/>
            <person name="Zhu S."/>
            <person name="Lu R."/>
            <person name="Zhang X."/>
            <person name="Li P."/>
            <person name="Qiu J."/>
            <person name="Olsen K.M."/>
            <person name="Qiu Y."/>
        </authorList>
    </citation>
    <scope>NUCLEOTIDE SEQUENCE</scope>
    <source>
        <strain evidence="1">KIB01</strain>
    </source>
</reference>
<keyword evidence="2" id="KW-1185">Reference proteome</keyword>
<evidence type="ECO:0008006" key="3">
    <source>
        <dbReference type="Google" id="ProtNLM"/>
    </source>
</evidence>
<evidence type="ECO:0000313" key="1">
    <source>
        <dbReference type="EMBL" id="KAK2662393.1"/>
    </source>
</evidence>
<dbReference type="PANTHER" id="PTHR31973:SF195">
    <property type="entry name" value="MUDR FAMILY TRANSPOSASE"/>
    <property type="match status" value="1"/>
</dbReference>
<dbReference type="AlphaFoldDB" id="A0AAD9XP11"/>
<proteinExistence type="predicted"/>
<sequence>MRQNDIIADMKSMYGIQIMYSKTHAALDYVLSLTYGTHEQTFQLLPSFGYVLEKKNPGTITDLQCDEYGKFLYFFMSIGGFRTFMCPVIAVDGTHLKGRFRGIMFVATAQDGNEQVYPIAFGYGDSENNLSWE</sequence>
<name>A0AAD9XP11_9ROSI</name>
<gene>
    <name evidence="1" type="ORF">Ddye_000967</name>
</gene>